<dbReference type="EMBL" id="JABFNT010000058">
    <property type="protein sequence ID" value="NOJ80428.1"/>
    <property type="molecule type" value="Genomic_DNA"/>
</dbReference>
<name>A0A4Y6CHU3_MYXXA</name>
<protein>
    <submittedName>
        <fullName evidence="1">Uncharacterized protein</fullName>
    </submittedName>
</protein>
<comment type="caution">
    <text evidence="1">The sequence shown here is derived from an EMBL/GenBank/DDBJ whole genome shotgun (WGS) entry which is preliminary data.</text>
</comment>
<dbReference type="Proteomes" id="UP000533080">
    <property type="component" value="Unassembled WGS sequence"/>
</dbReference>
<gene>
    <name evidence="1" type="ORF">HNV28_19180</name>
</gene>
<organism evidence="1 2">
    <name type="scientific">Myxococcus xanthus</name>
    <dbReference type="NCBI Taxonomy" id="34"/>
    <lineage>
        <taxon>Bacteria</taxon>
        <taxon>Pseudomonadati</taxon>
        <taxon>Myxococcota</taxon>
        <taxon>Myxococcia</taxon>
        <taxon>Myxococcales</taxon>
        <taxon>Cystobacterineae</taxon>
        <taxon>Myxococcaceae</taxon>
        <taxon>Myxococcus</taxon>
    </lineage>
</organism>
<reference evidence="1 2" key="1">
    <citation type="submission" date="2020-05" db="EMBL/GenBank/DDBJ databases">
        <authorList>
            <person name="Whitworth D."/>
        </authorList>
    </citation>
    <scope>NUCLEOTIDE SEQUENCE [LARGE SCALE GENOMIC DNA]</scope>
    <source>
        <strain evidence="1 2">AM005</strain>
    </source>
</reference>
<proteinExistence type="predicted"/>
<sequence length="88" mass="9248">MFKSMILAVAVLGLTACGSDDSEQSAECKKYLACIKATTPEIQATAEVTYGADGSCWNSDETARVCTAACTDGLTQLRGHHPDESACK</sequence>
<dbReference type="AlphaFoldDB" id="A0A4Y6CHU3"/>
<evidence type="ECO:0000313" key="2">
    <source>
        <dbReference type="Proteomes" id="UP000533080"/>
    </source>
</evidence>
<dbReference type="PROSITE" id="PS51257">
    <property type="entry name" value="PROKAR_LIPOPROTEIN"/>
    <property type="match status" value="1"/>
</dbReference>
<dbReference type="RefSeq" id="WP_140865355.1">
    <property type="nucleotide sequence ID" value="NZ_CP017171.1"/>
</dbReference>
<accession>A0A4Y6CHU3</accession>
<evidence type="ECO:0000313" key="1">
    <source>
        <dbReference type="EMBL" id="NOJ80428.1"/>
    </source>
</evidence>